<reference evidence="2" key="1">
    <citation type="journal article" date="2015" name="Genome Announc.">
        <title>Complete Genome Sequence of the Bacteriochlorophyll b-Producing Photosynthetic Bacterium Blastochloris viridis.</title>
        <authorList>
            <person name="Tsukatani Y."/>
            <person name="Hirose Y."/>
            <person name="Harada J."/>
            <person name="Misawa N."/>
            <person name="Mori K."/>
            <person name="Inoue K."/>
            <person name="Tamiaki H."/>
        </authorList>
    </citation>
    <scope>NUCLEOTIDE SEQUENCE [LARGE SCALE GENOMIC DNA]</scope>
    <source>
        <strain evidence="2">DSM 133</strain>
    </source>
</reference>
<dbReference type="RefSeq" id="WP_055038007.1">
    <property type="nucleotide sequence ID" value="NZ_AP014854.2"/>
</dbReference>
<dbReference type="EMBL" id="LN907867">
    <property type="protein sequence ID" value="CUU43055.1"/>
    <property type="molecule type" value="Genomic_DNA"/>
</dbReference>
<evidence type="ECO:0000256" key="1">
    <source>
        <dbReference type="SAM" id="Phobius"/>
    </source>
</evidence>
<name>A0A0H5BBN8_BLAVI</name>
<keyword evidence="1" id="KW-1133">Transmembrane helix</keyword>
<accession>A0A0H5BBN8</accession>
<dbReference type="EMBL" id="AP014854">
    <property type="protein sequence ID" value="BAR99667.1"/>
    <property type="molecule type" value="Genomic_DNA"/>
</dbReference>
<keyword evidence="4" id="KW-1185">Reference proteome</keyword>
<gene>
    <name evidence="2" type="ORF">BV133_2074</name>
    <name evidence="3" type="ORF">BVIRIDIS_20720</name>
</gene>
<evidence type="ECO:0000313" key="3">
    <source>
        <dbReference type="EMBL" id="CUU43055.1"/>
    </source>
</evidence>
<evidence type="ECO:0000313" key="2">
    <source>
        <dbReference type="EMBL" id="BAR99667.1"/>
    </source>
</evidence>
<dbReference type="OrthoDB" id="7877390at2"/>
<sequence length="221" mass="23450">MTENQNERVIDELLPWYATGRLAPADAAQVDVALAADPALGRRLDLVRDELAETIRVNEQLGAPSPHVIERLFAKIDAEPRAIVVSPGGLTARLSEWLSRRAPRTLALATVAGLVVVLAQAGIIVAQLIGETAPTFTTASFTTADRPAGTFVLVGFADTATAGKMLEFLKANNAVIVDGPRAGGLFKLKVSAETLPREEADRIAQRLRADGALVRLAAPTQ</sequence>
<keyword evidence="1" id="KW-0812">Transmembrane</keyword>
<dbReference type="KEGG" id="bvr:BVIR_2628"/>
<dbReference type="Proteomes" id="UP000065734">
    <property type="component" value="Chromosome I"/>
</dbReference>
<reference evidence="3" key="2">
    <citation type="submission" date="2015-11" db="EMBL/GenBank/DDBJ databases">
        <authorList>
            <person name="Zhang Y."/>
            <person name="Guo Z."/>
        </authorList>
    </citation>
    <scope>NUCLEOTIDE SEQUENCE</scope>
    <source>
        <strain evidence="3">1</strain>
    </source>
</reference>
<proteinExistence type="predicted"/>
<dbReference type="STRING" id="1079.BVIR_2628"/>
<evidence type="ECO:0000313" key="4">
    <source>
        <dbReference type="Proteomes" id="UP000065734"/>
    </source>
</evidence>
<protein>
    <submittedName>
        <fullName evidence="3">Putative anti-sigmaE protein</fullName>
    </submittedName>
</protein>
<dbReference type="AlphaFoldDB" id="A0A0H5BBN8"/>
<reference evidence="4" key="3">
    <citation type="journal article" date="2016" name="Genome Announc.">
        <title>Revised genome sequence of the purple photosynthetic bacterium Blastochloris viridis.</title>
        <authorList>
            <person name="Liu L.N."/>
            <person name="Faulkner M."/>
            <person name="Liu X."/>
            <person name="Huang F."/>
            <person name="Darby A.C."/>
            <person name="Hall N."/>
        </authorList>
    </citation>
    <scope>NUCLEOTIDE SEQUENCE [LARGE SCALE GENOMIC DNA]</scope>
    <source>
        <strain evidence="4">ATCC 19567 / DSM 133 / F</strain>
    </source>
</reference>
<keyword evidence="1" id="KW-0472">Membrane</keyword>
<feature type="transmembrane region" description="Helical" evidence="1">
    <location>
        <begin position="106"/>
        <end position="129"/>
    </location>
</feature>
<organism evidence="3 4">
    <name type="scientific">Blastochloris viridis</name>
    <name type="common">Rhodopseudomonas viridis</name>
    <dbReference type="NCBI Taxonomy" id="1079"/>
    <lineage>
        <taxon>Bacteria</taxon>
        <taxon>Pseudomonadati</taxon>
        <taxon>Pseudomonadota</taxon>
        <taxon>Alphaproteobacteria</taxon>
        <taxon>Hyphomicrobiales</taxon>
        <taxon>Blastochloridaceae</taxon>
        <taxon>Blastochloris</taxon>
    </lineage>
</organism>